<dbReference type="InterPro" id="IPR008283">
    <property type="entry name" value="Peptidase_M17_N"/>
</dbReference>
<feature type="binding site" evidence="8">
    <location>
        <position position="259"/>
    </location>
    <ligand>
        <name>Mn(2+)</name>
        <dbReference type="ChEBI" id="CHEBI:29035"/>
        <label>2</label>
    </ligand>
</feature>
<comment type="function">
    <text evidence="7 8">Presumably involved in the processing and regular turnover of intracellular proteins. Catalyzes the removal of unsubstituted N-terminal amino acids from various peptides.</text>
</comment>
<name>A0A840X2L7_9MICO</name>
<organism evidence="10 11">
    <name type="scientific">Microcella frigidaquae</name>
    <dbReference type="NCBI Taxonomy" id="424758"/>
    <lineage>
        <taxon>Bacteria</taxon>
        <taxon>Bacillati</taxon>
        <taxon>Actinomycetota</taxon>
        <taxon>Actinomycetes</taxon>
        <taxon>Micrococcales</taxon>
        <taxon>Microbacteriaceae</taxon>
        <taxon>Microcella</taxon>
    </lineage>
</organism>
<feature type="domain" description="Cytosol aminopeptidase" evidence="9">
    <location>
        <begin position="334"/>
        <end position="341"/>
    </location>
</feature>
<evidence type="ECO:0000259" key="9">
    <source>
        <dbReference type="PROSITE" id="PS00631"/>
    </source>
</evidence>
<dbReference type="GO" id="GO:0006508">
    <property type="term" value="P:proteolysis"/>
    <property type="evidence" value="ECO:0007669"/>
    <property type="project" value="UniProtKB-KW"/>
</dbReference>
<evidence type="ECO:0000256" key="1">
    <source>
        <dbReference type="ARBA" id="ARBA00000135"/>
    </source>
</evidence>
<dbReference type="Pfam" id="PF00883">
    <property type="entry name" value="Peptidase_M17"/>
    <property type="match status" value="1"/>
</dbReference>
<reference evidence="10 11" key="1">
    <citation type="submission" date="2020-08" db="EMBL/GenBank/DDBJ databases">
        <title>Sequencing the genomes of 1000 actinobacteria strains.</title>
        <authorList>
            <person name="Klenk H.-P."/>
        </authorList>
    </citation>
    <scope>NUCLEOTIDE SEQUENCE [LARGE SCALE GENOMIC DNA]</scope>
    <source>
        <strain evidence="10 11">DSM 23889</strain>
    </source>
</reference>
<feature type="binding site" evidence="8">
    <location>
        <position position="336"/>
    </location>
    <ligand>
        <name>Mn(2+)</name>
        <dbReference type="ChEBI" id="CHEBI:29035"/>
        <label>1</label>
    </ligand>
</feature>
<accession>A0A840X2L7</accession>
<protein>
    <recommendedName>
        <fullName evidence="8">Probable cytosol aminopeptidase</fullName>
        <ecNumber evidence="8">3.4.11.1</ecNumber>
    </recommendedName>
    <alternativeName>
        <fullName evidence="8">Leucine aminopeptidase</fullName>
        <shortName evidence="8">LAP</shortName>
        <ecNumber evidence="8">3.4.11.10</ecNumber>
    </alternativeName>
    <alternativeName>
        <fullName evidence="8">Leucyl aminopeptidase</fullName>
    </alternativeName>
</protein>
<dbReference type="GO" id="GO:0005737">
    <property type="term" value="C:cytoplasm"/>
    <property type="evidence" value="ECO:0007669"/>
    <property type="project" value="UniProtKB-SubCell"/>
</dbReference>
<gene>
    <name evidence="8" type="primary">pepA</name>
    <name evidence="10" type="ORF">BJ959_000106</name>
</gene>
<evidence type="ECO:0000256" key="5">
    <source>
        <dbReference type="ARBA" id="ARBA00022670"/>
    </source>
</evidence>
<dbReference type="CDD" id="cd00433">
    <property type="entry name" value="Peptidase_M17"/>
    <property type="match status" value="1"/>
</dbReference>
<sequence length="498" mass="50266">MPSPALTVSAASLSAVVADALVIGTRPDADGAVALVGIDDPALTGIADMLRMLGHTGAADETARVPAPQGVAAASLLAVGLGRGEQTPEALRTAAGTAARALSSATRIALALPAQTAADCQAVLEGAAMGGYRFTGYRRSEPGPTTTELVLVSDHEAAGEAAIAAGITADAVALVRDLVNTPPNDLYPASFVERARTAAAGLPLTFEEWGPDELAAGGFGGILGVGQGSSRPPRLLAVRYAGAEGGPHLALVGKGITFDSGGLSLKPAAAMVGMKYDMTGAATALAAVIAAARLGLPTRVTAWLCLAENLPSSTAMRPNDVLTIRGGTTVEVLNTDAEGRLVMADGLAAASEERPDAIVDVATLTGAARVALGERYAGLMGDDALVEQVRAAAADTGELVWPMPLPAELRPLLKSDVADIANAKPGSTAAGMLLAGVFLREFVGRTGSEPDAPRIPWAHLDIAGPANNPGSPFGYTPKGPSGVMVRLLVRLAERLAAK</sequence>
<keyword evidence="8" id="KW-0464">Manganese</keyword>
<dbReference type="SUPFAM" id="SSF53187">
    <property type="entry name" value="Zn-dependent exopeptidases"/>
    <property type="match status" value="1"/>
</dbReference>
<dbReference type="InterPro" id="IPR023042">
    <property type="entry name" value="Peptidase_M17_leu_NH2_pept"/>
</dbReference>
<evidence type="ECO:0000256" key="4">
    <source>
        <dbReference type="ARBA" id="ARBA00022438"/>
    </source>
</evidence>
<dbReference type="PANTHER" id="PTHR11963">
    <property type="entry name" value="LEUCINE AMINOPEPTIDASE-RELATED"/>
    <property type="match status" value="1"/>
</dbReference>
<proteinExistence type="inferred from homology"/>
<dbReference type="InterPro" id="IPR000819">
    <property type="entry name" value="Peptidase_M17_C"/>
</dbReference>
<dbReference type="GO" id="GO:0070006">
    <property type="term" value="F:metalloaminopeptidase activity"/>
    <property type="evidence" value="ECO:0007669"/>
    <property type="project" value="InterPro"/>
</dbReference>
<evidence type="ECO:0000256" key="6">
    <source>
        <dbReference type="ARBA" id="ARBA00022801"/>
    </source>
</evidence>
<dbReference type="GO" id="GO:0030145">
    <property type="term" value="F:manganese ion binding"/>
    <property type="evidence" value="ECO:0007669"/>
    <property type="project" value="UniProtKB-UniRule"/>
</dbReference>
<dbReference type="InterPro" id="IPR011356">
    <property type="entry name" value="Leucine_aapep/pepB"/>
</dbReference>
<evidence type="ECO:0000256" key="2">
    <source>
        <dbReference type="ARBA" id="ARBA00000967"/>
    </source>
</evidence>
<dbReference type="RefSeq" id="WP_153981204.1">
    <property type="nucleotide sequence ID" value="NZ_BAAANZ010000001.1"/>
</dbReference>
<dbReference type="EC" id="3.4.11.1" evidence="8"/>
<dbReference type="PRINTS" id="PR00481">
    <property type="entry name" value="LAMNOPPTDASE"/>
</dbReference>
<feature type="binding site" evidence="8">
    <location>
        <position position="338"/>
    </location>
    <ligand>
        <name>Mn(2+)</name>
        <dbReference type="ChEBI" id="CHEBI:29035"/>
        <label>1</label>
    </ligand>
</feature>
<comment type="similarity">
    <text evidence="3 8">Belongs to the peptidase M17 family.</text>
</comment>
<dbReference type="OrthoDB" id="9809354at2"/>
<comment type="subcellular location">
    <subcellularLocation>
        <location evidence="8">Cytoplasm</location>
    </subcellularLocation>
</comment>
<evidence type="ECO:0000313" key="10">
    <source>
        <dbReference type="EMBL" id="MBB5616610.1"/>
    </source>
</evidence>
<dbReference type="Gene3D" id="3.40.630.10">
    <property type="entry name" value="Zn peptidases"/>
    <property type="match status" value="1"/>
</dbReference>
<feature type="active site" evidence="8">
    <location>
        <position position="340"/>
    </location>
</feature>
<comment type="catalytic activity">
    <reaction evidence="1 8">
        <text>Release of an N-terminal amino acid, Xaa-|-Yaa-, in which Xaa is preferably Leu, but may be other amino acids including Pro although not Arg or Lys, and Yaa may be Pro. Amino acid amides and methyl esters are also readily hydrolyzed, but rates on arylamides are exceedingly low.</text>
        <dbReference type="EC" id="3.4.11.1"/>
    </reaction>
</comment>
<comment type="caution">
    <text evidence="10">The sequence shown here is derived from an EMBL/GenBank/DDBJ whole genome shotgun (WGS) entry which is preliminary data.</text>
</comment>
<keyword evidence="4 8" id="KW-0031">Aminopeptidase</keyword>
<evidence type="ECO:0000256" key="7">
    <source>
        <dbReference type="ARBA" id="ARBA00049972"/>
    </source>
</evidence>
<comment type="cofactor">
    <cofactor evidence="8">
        <name>Mn(2+)</name>
        <dbReference type="ChEBI" id="CHEBI:29035"/>
    </cofactor>
    <text evidence="8">Binds 2 manganese ions per subunit.</text>
</comment>
<dbReference type="Proteomes" id="UP000552883">
    <property type="component" value="Unassembled WGS sequence"/>
</dbReference>
<dbReference type="EC" id="3.4.11.10" evidence="8"/>
<keyword evidence="5 8" id="KW-0645">Protease</keyword>
<keyword evidence="6 8" id="KW-0378">Hydrolase</keyword>
<keyword evidence="8" id="KW-0479">Metal-binding</keyword>
<feature type="binding site" evidence="8">
    <location>
        <position position="254"/>
    </location>
    <ligand>
        <name>Mn(2+)</name>
        <dbReference type="ChEBI" id="CHEBI:29035"/>
        <label>2</label>
    </ligand>
</feature>
<evidence type="ECO:0000256" key="3">
    <source>
        <dbReference type="ARBA" id="ARBA00009528"/>
    </source>
</evidence>
<feature type="binding site" evidence="8">
    <location>
        <position position="277"/>
    </location>
    <ligand>
        <name>Mn(2+)</name>
        <dbReference type="ChEBI" id="CHEBI:29035"/>
        <label>2</label>
    </ligand>
</feature>
<feature type="binding site" evidence="8">
    <location>
        <position position="259"/>
    </location>
    <ligand>
        <name>Mn(2+)</name>
        <dbReference type="ChEBI" id="CHEBI:29035"/>
        <label>1</label>
    </ligand>
</feature>
<dbReference type="EMBL" id="JACHBS010000001">
    <property type="protein sequence ID" value="MBB5616610.1"/>
    <property type="molecule type" value="Genomic_DNA"/>
</dbReference>
<dbReference type="HAMAP" id="MF_00181">
    <property type="entry name" value="Cytosol_peptidase_M17"/>
    <property type="match status" value="1"/>
</dbReference>
<evidence type="ECO:0000256" key="8">
    <source>
        <dbReference type="HAMAP-Rule" id="MF_00181"/>
    </source>
</evidence>
<dbReference type="NCBIfam" id="NF002073">
    <property type="entry name" value="PRK00913.1-2"/>
    <property type="match status" value="1"/>
</dbReference>
<dbReference type="PANTHER" id="PTHR11963:SF23">
    <property type="entry name" value="CYTOSOL AMINOPEPTIDASE"/>
    <property type="match status" value="1"/>
</dbReference>
<keyword evidence="8" id="KW-0963">Cytoplasm</keyword>
<dbReference type="Pfam" id="PF02789">
    <property type="entry name" value="Peptidase_M17_N"/>
    <property type="match status" value="1"/>
</dbReference>
<dbReference type="InterPro" id="IPR043472">
    <property type="entry name" value="Macro_dom-like"/>
</dbReference>
<feature type="binding site" evidence="8">
    <location>
        <position position="338"/>
    </location>
    <ligand>
        <name>Mn(2+)</name>
        <dbReference type="ChEBI" id="CHEBI:29035"/>
        <label>2</label>
    </ligand>
</feature>
<dbReference type="Gene3D" id="3.40.220.10">
    <property type="entry name" value="Leucine Aminopeptidase, subunit E, domain 1"/>
    <property type="match status" value="1"/>
</dbReference>
<comment type="catalytic activity">
    <reaction evidence="2 8">
        <text>Release of an N-terminal amino acid, preferentially leucine, but not glutamic or aspartic acids.</text>
        <dbReference type="EC" id="3.4.11.10"/>
    </reaction>
</comment>
<feature type="active site" evidence="8">
    <location>
        <position position="266"/>
    </location>
</feature>
<dbReference type="AlphaFoldDB" id="A0A840X2L7"/>
<dbReference type="PROSITE" id="PS00631">
    <property type="entry name" value="CYTOSOL_AP"/>
    <property type="match status" value="1"/>
</dbReference>
<evidence type="ECO:0000313" key="11">
    <source>
        <dbReference type="Proteomes" id="UP000552883"/>
    </source>
</evidence>
<keyword evidence="11" id="KW-1185">Reference proteome</keyword>
<dbReference type="SUPFAM" id="SSF52949">
    <property type="entry name" value="Macro domain-like"/>
    <property type="match status" value="1"/>
</dbReference>